<dbReference type="EMBL" id="CU633438">
    <property type="protein sequence ID" value="CAP60194.1"/>
    <property type="molecule type" value="Genomic_DNA"/>
</dbReference>
<reference evidence="3" key="4">
    <citation type="submission" date="2015-04" db="EMBL/GenBank/DDBJ databases">
        <title>Maintaining two mating types: Structure of the mating type locus and its role in heterokaryosis in Podospora anserina.</title>
        <authorList>
            <person name="Grognet P."/>
            <person name="Bidard F."/>
            <person name="Kuchly C."/>
            <person name="Chan Ho Tong L."/>
            <person name="Coppin E."/>
            <person name="Ait Benkhali J."/>
            <person name="Couloux A."/>
            <person name="Wincker P."/>
            <person name="Debuchy R."/>
            <person name="Silar P."/>
        </authorList>
    </citation>
    <scope>NUCLEOTIDE SEQUENCE</scope>
</reference>
<sequence>MALFAGRTWNIMEDYEILLVRILPVFALRMLSILQLNTTSITDWSKSWSHLKILTTPRLSLDPRKIKVDDDSNDEKVQLKDNLPVDIPQREGPPYDFYSLHGTGICMGWSCRVQMTLLHTEKSKTVLDLYELFMKLINGAIEGFADAGNVKANLKTLYGAHNAFTLTFTIATGIQGIFGFLTTWFAIYNPPIHKNDSSNRHKIIISSHWIASIVSALLGLLSGISGSSMTSVATNQIQVCKDRPPTDQYNHVVIVEDV</sequence>
<evidence type="ECO:0000313" key="3">
    <source>
        <dbReference type="EMBL" id="CDP22835.1"/>
    </source>
</evidence>
<evidence type="ECO:0000313" key="4">
    <source>
        <dbReference type="Proteomes" id="UP000001197"/>
    </source>
</evidence>
<feature type="transmembrane region" description="Helical" evidence="1">
    <location>
        <begin position="203"/>
        <end position="221"/>
    </location>
</feature>
<proteinExistence type="predicted"/>
<keyword evidence="1" id="KW-0812">Transmembrane</keyword>
<accession>B2AAT2</accession>
<organism evidence="2">
    <name type="scientific">Podospora anserina (strain S / ATCC MYA-4624 / DSM 980 / FGSC 10383)</name>
    <name type="common">Pleurage anserina</name>
    <dbReference type="NCBI Taxonomy" id="515849"/>
    <lineage>
        <taxon>Eukaryota</taxon>
        <taxon>Fungi</taxon>
        <taxon>Dikarya</taxon>
        <taxon>Ascomycota</taxon>
        <taxon>Pezizomycotina</taxon>
        <taxon>Sordariomycetes</taxon>
        <taxon>Sordariomycetidae</taxon>
        <taxon>Sordariales</taxon>
        <taxon>Podosporaceae</taxon>
        <taxon>Podospora</taxon>
        <taxon>Podospora anserina</taxon>
    </lineage>
</organism>
<dbReference type="GeneID" id="6197074"/>
<feature type="transmembrane region" description="Helical" evidence="1">
    <location>
        <begin position="163"/>
        <end position="187"/>
    </location>
</feature>
<dbReference type="HOGENOM" id="CLU_1078167_0_0_1"/>
<dbReference type="OrthoDB" id="4589247at2759"/>
<dbReference type="VEuPathDB" id="FungiDB:PODANS_1_5075"/>
<dbReference type="EMBL" id="FO904936">
    <property type="protein sequence ID" value="CDP22835.1"/>
    <property type="molecule type" value="Genomic_DNA"/>
</dbReference>
<protein>
    <submittedName>
        <fullName evidence="2">Podospora anserina S mat+ genomic DNA chromosome 1, supercontig 1</fullName>
    </submittedName>
</protein>
<reference evidence="4" key="3">
    <citation type="journal article" date="2014" name="Genetics">
        <title>Maintaining two mating types: Structure of the mating type locus and its role in heterokaryosis in Podospora anserina.</title>
        <authorList>
            <person name="Grognet P."/>
            <person name="Bidard F."/>
            <person name="Kuchly C."/>
            <person name="Tong L.C.H."/>
            <person name="Coppin E."/>
            <person name="Benkhali J.A."/>
            <person name="Couloux A."/>
            <person name="Wincker P."/>
            <person name="Debuchy R."/>
            <person name="Silar P."/>
        </authorList>
    </citation>
    <scope>GENOME REANNOTATION</scope>
    <source>
        <strain evidence="4">S / ATCC MYA-4624 / DSM 980 / FGSC 10383</strain>
    </source>
</reference>
<reference evidence="2 4" key="1">
    <citation type="journal article" date="2008" name="Genome Biol.">
        <title>The genome sequence of the model ascomycete fungus Podospora anserina.</title>
        <authorList>
            <person name="Espagne E."/>
            <person name="Lespinet O."/>
            <person name="Malagnac F."/>
            <person name="Da Silva C."/>
            <person name="Jaillon O."/>
            <person name="Porcel B.M."/>
            <person name="Couloux A."/>
            <person name="Aury J.-M."/>
            <person name="Segurens B."/>
            <person name="Poulain J."/>
            <person name="Anthouard V."/>
            <person name="Grossetete S."/>
            <person name="Khalili H."/>
            <person name="Coppin E."/>
            <person name="Dequard-Chablat M."/>
            <person name="Picard M."/>
            <person name="Contamine V."/>
            <person name="Arnaise S."/>
            <person name="Bourdais A."/>
            <person name="Berteaux-Lecellier V."/>
            <person name="Gautheret D."/>
            <person name="de Vries R.P."/>
            <person name="Battaglia E."/>
            <person name="Coutinho P.M."/>
            <person name="Danchin E.G.J."/>
            <person name="Henrissat B."/>
            <person name="El Khoury R."/>
            <person name="Sainsard-Chanet A."/>
            <person name="Boivin A."/>
            <person name="Pinan-Lucarre B."/>
            <person name="Sellem C.H."/>
            <person name="Debuchy R."/>
            <person name="Wincker P."/>
            <person name="Weissenbach J."/>
            <person name="Silar P."/>
        </authorList>
    </citation>
    <scope>NUCLEOTIDE SEQUENCE [LARGE SCALE GENOMIC DNA]</scope>
    <source>
        <strain evidence="4">S / ATCC MYA-4624 / DSM 980 / FGSC 10383</strain>
        <strain evidence="2">S mat+</strain>
    </source>
</reference>
<dbReference type="Proteomes" id="UP000001197">
    <property type="component" value="Chromosome 1"/>
</dbReference>
<keyword evidence="1" id="KW-0472">Membrane</keyword>
<name>B2AAT2_PODAN</name>
<dbReference type="RefSeq" id="XP_001912712.1">
    <property type="nucleotide sequence ID" value="XM_001912677.1"/>
</dbReference>
<reference evidence="2" key="2">
    <citation type="submission" date="2008-07" db="EMBL/GenBank/DDBJ databases">
        <authorList>
            <person name="Genoscope - CEA"/>
        </authorList>
    </citation>
    <scope>NUCLEOTIDE SEQUENCE</scope>
    <source>
        <strain evidence="2">S mat+</strain>
    </source>
</reference>
<gene>
    <name evidence="2" type="ORF">PODANS_1_5075</name>
</gene>
<dbReference type="AlphaFoldDB" id="B2AAT2"/>
<keyword evidence="4" id="KW-1185">Reference proteome</keyword>
<dbReference type="KEGG" id="pan:PODANSg09761"/>
<evidence type="ECO:0000256" key="1">
    <source>
        <dbReference type="SAM" id="Phobius"/>
    </source>
</evidence>
<keyword evidence="1" id="KW-1133">Transmembrane helix</keyword>
<evidence type="ECO:0000313" key="2">
    <source>
        <dbReference type="EMBL" id="CAP60194.1"/>
    </source>
</evidence>